<evidence type="ECO:0000313" key="2">
    <source>
        <dbReference type="Proteomes" id="UP001374535"/>
    </source>
</evidence>
<gene>
    <name evidence="1" type="ORF">V8G54_035691</name>
</gene>
<accession>A0AAQ3REU6</accession>
<dbReference type="EMBL" id="CP144690">
    <property type="protein sequence ID" value="WVY90177.1"/>
    <property type="molecule type" value="Genomic_DNA"/>
</dbReference>
<reference evidence="1 2" key="1">
    <citation type="journal article" date="2023" name="Life. Sci Alliance">
        <title>Evolutionary insights into 3D genome organization and epigenetic landscape of Vigna mungo.</title>
        <authorList>
            <person name="Junaid A."/>
            <person name="Singh B."/>
            <person name="Bhatia S."/>
        </authorList>
    </citation>
    <scope>NUCLEOTIDE SEQUENCE [LARGE SCALE GENOMIC DNA]</scope>
    <source>
        <strain evidence="1">Urdbean</strain>
    </source>
</reference>
<sequence length="124" mass="13538">MATCLLYAGVVKERSFFLLTTNRFSPLRMGIISGKSSLVIALVTSGKSFSSAIFLNHFSDFSACSLFLSSVIFVEFLESCELFPKLAYTISWSKPTFLLSSDSKFSDFGPCSSADNGLGEKVLE</sequence>
<proteinExistence type="predicted"/>
<organism evidence="1 2">
    <name type="scientific">Vigna mungo</name>
    <name type="common">Black gram</name>
    <name type="synonym">Phaseolus mungo</name>
    <dbReference type="NCBI Taxonomy" id="3915"/>
    <lineage>
        <taxon>Eukaryota</taxon>
        <taxon>Viridiplantae</taxon>
        <taxon>Streptophyta</taxon>
        <taxon>Embryophyta</taxon>
        <taxon>Tracheophyta</taxon>
        <taxon>Spermatophyta</taxon>
        <taxon>Magnoliopsida</taxon>
        <taxon>eudicotyledons</taxon>
        <taxon>Gunneridae</taxon>
        <taxon>Pentapetalae</taxon>
        <taxon>rosids</taxon>
        <taxon>fabids</taxon>
        <taxon>Fabales</taxon>
        <taxon>Fabaceae</taxon>
        <taxon>Papilionoideae</taxon>
        <taxon>50 kb inversion clade</taxon>
        <taxon>NPAAA clade</taxon>
        <taxon>indigoferoid/millettioid clade</taxon>
        <taxon>Phaseoleae</taxon>
        <taxon>Vigna</taxon>
    </lineage>
</organism>
<name>A0AAQ3REU6_VIGMU</name>
<protein>
    <submittedName>
        <fullName evidence="1">Uncharacterized protein</fullName>
    </submittedName>
</protein>
<dbReference type="AlphaFoldDB" id="A0AAQ3REU6"/>
<keyword evidence="2" id="KW-1185">Reference proteome</keyword>
<dbReference type="Proteomes" id="UP001374535">
    <property type="component" value="Chromosome 11"/>
</dbReference>
<evidence type="ECO:0000313" key="1">
    <source>
        <dbReference type="EMBL" id="WVY90177.1"/>
    </source>
</evidence>